<reference evidence="1 2" key="1">
    <citation type="submission" date="2015-02" db="EMBL/GenBank/DDBJ databases">
        <title>Nostoc linckia genome annotation.</title>
        <authorList>
            <person name="Zhou Z."/>
        </authorList>
    </citation>
    <scope>NUCLEOTIDE SEQUENCE [LARGE SCALE GENOMIC DNA]</scope>
    <source>
        <strain evidence="2">z7</strain>
    </source>
</reference>
<gene>
    <name evidence="1" type="ORF">VF04_04425</name>
</gene>
<evidence type="ECO:0000313" key="2">
    <source>
        <dbReference type="Proteomes" id="UP000222523"/>
    </source>
</evidence>
<evidence type="ECO:0000313" key="1">
    <source>
        <dbReference type="EMBL" id="PHK00157.1"/>
    </source>
</evidence>
<name>A0ABX4KWM3_NOSLI</name>
<dbReference type="Proteomes" id="UP000222523">
    <property type="component" value="Unassembled WGS sequence"/>
</dbReference>
<sequence length="378" mass="42973">MPISGLTNRYDDANFNPLGRIEVSAFKGSRKVKNRTDGGKEYEGYGKDLGSNIRLVTTNREASTIFSKSYGNPDSNGDFLTQALNIYLPFDEVDRTFATSMSSYKGSGLQLVCDRTNILKKSVMLQDKKGQYHQLVDCHDTPCPMQGQSLSMQCQHGCKAEGKLHFYVRELLDNDLMIPGQMTLHSLEDISYLDIKLREFKEMLGSITNAPFPCSQYKHKVPFILSRTEIKTKIPIFENGLRTGKKADKKIWAISIQIDPNYMALRRAWIEFNEYQARQLPVSQSVVKGLLRGDARAIDYIDVDVQVVEPIKMLEPASEWHKWKTPHDAIAWAKKKLPHATDDQLWQEFNKLAPVNGKKAPAWYALIQSILGEENYAD</sequence>
<accession>A0ABX4KWM3</accession>
<dbReference type="RefSeq" id="WP_099066606.1">
    <property type="nucleotide sequence ID" value="NZ_LAHC01000006.1"/>
</dbReference>
<organism evidence="1 2">
    <name type="scientific">Nostoc linckia z7</name>
    <dbReference type="NCBI Taxonomy" id="1628745"/>
    <lineage>
        <taxon>Bacteria</taxon>
        <taxon>Bacillati</taxon>
        <taxon>Cyanobacteriota</taxon>
        <taxon>Cyanophyceae</taxon>
        <taxon>Nostocales</taxon>
        <taxon>Nostocaceae</taxon>
        <taxon>Nostoc</taxon>
    </lineage>
</organism>
<proteinExistence type="predicted"/>
<protein>
    <submittedName>
        <fullName evidence="1">Uncharacterized protein</fullName>
    </submittedName>
</protein>
<keyword evidence="2" id="KW-1185">Reference proteome</keyword>
<comment type="caution">
    <text evidence="1">The sequence shown here is derived from an EMBL/GenBank/DDBJ whole genome shotgun (WGS) entry which is preliminary data.</text>
</comment>
<dbReference type="EMBL" id="LAHC01000006">
    <property type="protein sequence ID" value="PHK00157.1"/>
    <property type="molecule type" value="Genomic_DNA"/>
</dbReference>
<dbReference type="GeneID" id="57094380"/>